<accession>A0A1B8AEK5</accession>
<evidence type="ECO:0000256" key="1">
    <source>
        <dbReference type="ARBA" id="ARBA00005863"/>
    </source>
</evidence>
<proteinExistence type="inferred from homology"/>
<dbReference type="PANTHER" id="PTHR48070">
    <property type="entry name" value="ESTERASE OVCA2"/>
    <property type="match status" value="1"/>
</dbReference>
<evidence type="ECO:0000256" key="2">
    <source>
        <dbReference type="ARBA" id="ARBA00022801"/>
    </source>
</evidence>
<name>A0A1B8AEK5_FUSPO</name>
<reference evidence="4 5" key="1">
    <citation type="submission" date="2016-06" db="EMBL/GenBank/DDBJ databases">
        <title>Living apart together: crosstalk between the core and supernumerary genomes in a fungal plant pathogen.</title>
        <authorList>
            <person name="Vanheule A."/>
            <person name="Audenaert K."/>
            <person name="Warris S."/>
            <person name="Van De Geest H."/>
            <person name="Schijlen E."/>
            <person name="Hofte M."/>
            <person name="De Saeger S."/>
            <person name="Haesaert G."/>
            <person name="Waalwijk C."/>
            <person name="Van Der Lee T."/>
        </authorList>
    </citation>
    <scope>NUCLEOTIDE SEQUENCE [LARGE SCALE GENOMIC DNA]</scope>
    <source>
        <strain evidence="4 5">2516</strain>
    </source>
</reference>
<dbReference type="PANTHER" id="PTHR48070:SF3">
    <property type="entry name" value="ESTERASE DBAE-RELATED"/>
    <property type="match status" value="1"/>
</dbReference>
<comment type="caution">
    <text evidence="4">The sequence shown here is derived from an EMBL/GenBank/DDBJ whole genome shotgun (WGS) entry which is preliminary data.</text>
</comment>
<dbReference type="Gene3D" id="3.40.50.1820">
    <property type="entry name" value="alpha/beta hydrolase"/>
    <property type="match status" value="1"/>
</dbReference>
<organism evidence="4 5">
    <name type="scientific">Fusarium poae</name>
    <dbReference type="NCBI Taxonomy" id="36050"/>
    <lineage>
        <taxon>Eukaryota</taxon>
        <taxon>Fungi</taxon>
        <taxon>Dikarya</taxon>
        <taxon>Ascomycota</taxon>
        <taxon>Pezizomycotina</taxon>
        <taxon>Sordariomycetes</taxon>
        <taxon>Hypocreomycetidae</taxon>
        <taxon>Hypocreales</taxon>
        <taxon>Nectriaceae</taxon>
        <taxon>Fusarium</taxon>
    </lineage>
</organism>
<dbReference type="InterPro" id="IPR050593">
    <property type="entry name" value="LovG"/>
</dbReference>
<dbReference type="Pfam" id="PF03959">
    <property type="entry name" value="FSH1"/>
    <property type="match status" value="1"/>
</dbReference>
<dbReference type="EMBL" id="LYXU01000004">
    <property type="protein sequence ID" value="OBS18895.1"/>
    <property type="molecule type" value="Genomic_DNA"/>
</dbReference>
<evidence type="ECO:0000259" key="3">
    <source>
        <dbReference type="Pfam" id="PF03959"/>
    </source>
</evidence>
<dbReference type="InterPro" id="IPR029058">
    <property type="entry name" value="AB_hydrolase_fold"/>
</dbReference>
<dbReference type="OMA" id="PYSCWVS"/>
<dbReference type="SUPFAM" id="SSF53474">
    <property type="entry name" value="alpha/beta-Hydrolases"/>
    <property type="match status" value="1"/>
</dbReference>
<dbReference type="GO" id="GO:0005737">
    <property type="term" value="C:cytoplasm"/>
    <property type="evidence" value="ECO:0007669"/>
    <property type="project" value="TreeGrafter"/>
</dbReference>
<protein>
    <recommendedName>
        <fullName evidence="3">Serine hydrolase domain-containing protein</fullName>
    </recommendedName>
</protein>
<sequence>MSHYPRLLCLHGGGASSRIMRAQFAKLECALSNRFQLVYLEAPLDSAPGPGVLPYFENCGPYSCWVSDDKTLSPEHKRLEEDNAIAYIKSFMIQHGPFAGILGFSQGARATASILLEQQQKPFTHDNLFGVFFCGTFPPFVPETPEIRIPTVHIQGLSDPYLQESEILLSHCTKQSVRRVIKFDGGHHMPTSLGVTQQIADVISMVYRGTNRKKVSNLWKLKRPISTAKAKATAIEI</sequence>
<dbReference type="Proteomes" id="UP000091967">
    <property type="component" value="Unassembled WGS sequence"/>
</dbReference>
<comment type="similarity">
    <text evidence="1">Belongs to the LovG family.</text>
</comment>
<dbReference type="STRING" id="36050.A0A1B8AEK5"/>
<dbReference type="GO" id="GO:0044550">
    <property type="term" value="P:secondary metabolite biosynthetic process"/>
    <property type="evidence" value="ECO:0007669"/>
    <property type="project" value="TreeGrafter"/>
</dbReference>
<keyword evidence="2" id="KW-0378">Hydrolase</keyword>
<gene>
    <name evidence="4" type="ORF">FPOA_10621</name>
</gene>
<dbReference type="GO" id="GO:0016787">
    <property type="term" value="F:hydrolase activity"/>
    <property type="evidence" value="ECO:0007669"/>
    <property type="project" value="UniProtKB-KW"/>
</dbReference>
<evidence type="ECO:0000313" key="5">
    <source>
        <dbReference type="Proteomes" id="UP000091967"/>
    </source>
</evidence>
<evidence type="ECO:0000313" key="4">
    <source>
        <dbReference type="EMBL" id="OBS18895.1"/>
    </source>
</evidence>
<dbReference type="GO" id="GO:0005634">
    <property type="term" value="C:nucleus"/>
    <property type="evidence" value="ECO:0007669"/>
    <property type="project" value="TreeGrafter"/>
</dbReference>
<dbReference type="InterPro" id="IPR005645">
    <property type="entry name" value="FSH-like_dom"/>
</dbReference>
<feature type="domain" description="Serine hydrolase" evidence="3">
    <location>
        <begin position="1"/>
        <end position="198"/>
    </location>
</feature>
<dbReference type="AlphaFoldDB" id="A0A1B8AEK5"/>
<keyword evidence="5" id="KW-1185">Reference proteome</keyword>